<dbReference type="SUPFAM" id="SSF53850">
    <property type="entry name" value="Periplasmic binding protein-like II"/>
    <property type="match status" value="1"/>
</dbReference>
<sequence length="599" mass="64089">MRFDRLTKLFAGCAAAVLALAACTAEPDATEDLPGVSPTPGGEISVAEAGVFSSFNPQTADGNTDINNRIAYATHSGFNYVDNNLEIVPLEDFGSYEKVSEDPLAVKYTVNEGVAWSDGAPVGADDMILAWAAASGRFDDELTAGNGTVLSGTRYFDYAGSSEALALTELPEISEDNRSITLTYSEPYADWETAFGSLADDGGIGVPAHVVAQGAGLADEKELTQLLLGTAAGDPLDPAPVDPELRAVADYWNTAFAADNLPDNPALYLSSGPYIVQGIEPGASLTLVRNEDYTWGPKPELDRITVRFLQDPSTQVTALKDGSVDIISPRADSGTLTELEALGNINLHQGNQLAYDHLDLKFDGVFADEAVREAFLSTVPRQAIVEANVEPLQPGAKPLDSQVFLADQAGYEDAAATNGSGEFAEVDPDRAQQLLDGATPEVRILYNRDNANRALAYERIEESASESGFNVVDGGLPAAEWTAQLGTESYDAAIFGWTASGVGVSGVPQIFRTGAASNFNGFSSPEADALMDDLITETDAQARDELQTRIDRLIWSARYGLPLYQVPGLQASADTIEHVEYMPNQTGLWWNFWEWSVAR</sequence>
<evidence type="ECO:0000313" key="4">
    <source>
        <dbReference type="Proteomes" id="UP001139168"/>
    </source>
</evidence>
<dbReference type="InterPro" id="IPR000914">
    <property type="entry name" value="SBP_5_dom"/>
</dbReference>
<dbReference type="EMBL" id="JAJFZQ010000009">
    <property type="protein sequence ID" value="MCC3267280.1"/>
    <property type="molecule type" value="Genomic_DNA"/>
</dbReference>
<dbReference type="Pfam" id="PF00496">
    <property type="entry name" value="SBP_bac_5"/>
    <property type="match status" value="1"/>
</dbReference>
<feature type="chain" id="PRO_5047095492" evidence="1">
    <location>
        <begin position="22"/>
        <end position="599"/>
    </location>
</feature>
<feature type="signal peptide" evidence="1">
    <location>
        <begin position="1"/>
        <end position="21"/>
    </location>
</feature>
<dbReference type="Gene3D" id="3.40.190.10">
    <property type="entry name" value="Periplasmic binding protein-like II"/>
    <property type="match status" value="1"/>
</dbReference>
<gene>
    <name evidence="3" type="ORF">LJ752_14665</name>
</gene>
<protein>
    <submittedName>
        <fullName evidence="3">ABC transporter family substrate-binding protein</fullName>
    </submittedName>
</protein>
<name>A0ABS8GKW0_9MICC</name>
<evidence type="ECO:0000256" key="1">
    <source>
        <dbReference type="SAM" id="SignalP"/>
    </source>
</evidence>
<dbReference type="InterPro" id="IPR030678">
    <property type="entry name" value="Peptide/Ni-bd"/>
</dbReference>
<dbReference type="CDD" id="cd08501">
    <property type="entry name" value="PBP2_Lpqw"/>
    <property type="match status" value="1"/>
</dbReference>
<dbReference type="PANTHER" id="PTHR30290">
    <property type="entry name" value="PERIPLASMIC BINDING COMPONENT OF ABC TRANSPORTER"/>
    <property type="match status" value="1"/>
</dbReference>
<feature type="domain" description="Solute-binding protein family 5" evidence="2">
    <location>
        <begin position="97"/>
        <end position="514"/>
    </location>
</feature>
<keyword evidence="1" id="KW-0732">Signal</keyword>
<dbReference type="RefSeq" id="WP_227892223.1">
    <property type="nucleotide sequence ID" value="NZ_JAJFZQ010000009.1"/>
</dbReference>
<dbReference type="Proteomes" id="UP001139168">
    <property type="component" value="Unassembled WGS sequence"/>
</dbReference>
<reference evidence="3" key="1">
    <citation type="submission" date="2021-10" db="EMBL/GenBank/DDBJ databases">
        <title>Novel species in genus Arthrobacter.</title>
        <authorList>
            <person name="Liu Y."/>
        </authorList>
    </citation>
    <scope>NUCLEOTIDE SEQUENCE</scope>
    <source>
        <strain evidence="3">Zg-Y786</strain>
    </source>
</reference>
<comment type="caution">
    <text evidence="3">The sequence shown here is derived from an EMBL/GenBank/DDBJ whole genome shotgun (WGS) entry which is preliminary data.</text>
</comment>
<organism evidence="3 4">
    <name type="scientific">Arthrobacter gengyunqii</name>
    <dbReference type="NCBI Taxonomy" id="2886940"/>
    <lineage>
        <taxon>Bacteria</taxon>
        <taxon>Bacillati</taxon>
        <taxon>Actinomycetota</taxon>
        <taxon>Actinomycetes</taxon>
        <taxon>Micrococcales</taxon>
        <taxon>Micrococcaceae</taxon>
        <taxon>Arthrobacter</taxon>
    </lineage>
</organism>
<dbReference type="PROSITE" id="PS51257">
    <property type="entry name" value="PROKAR_LIPOPROTEIN"/>
    <property type="match status" value="1"/>
</dbReference>
<proteinExistence type="predicted"/>
<dbReference type="PIRSF" id="PIRSF002741">
    <property type="entry name" value="MppA"/>
    <property type="match status" value="1"/>
</dbReference>
<evidence type="ECO:0000313" key="3">
    <source>
        <dbReference type="EMBL" id="MCC3267280.1"/>
    </source>
</evidence>
<dbReference type="PANTHER" id="PTHR30290:SF65">
    <property type="entry name" value="MONOACYL PHOSPHATIDYLINOSITOL TETRAMANNOSIDE-BINDING PROTEIN LPQW-RELATED"/>
    <property type="match status" value="1"/>
</dbReference>
<accession>A0ABS8GKW0</accession>
<evidence type="ECO:0000259" key="2">
    <source>
        <dbReference type="Pfam" id="PF00496"/>
    </source>
</evidence>
<dbReference type="Gene3D" id="3.10.105.10">
    <property type="entry name" value="Dipeptide-binding Protein, Domain 3"/>
    <property type="match status" value="1"/>
</dbReference>
<keyword evidence="4" id="KW-1185">Reference proteome</keyword>
<dbReference type="InterPro" id="IPR039424">
    <property type="entry name" value="SBP_5"/>
</dbReference>